<reference evidence="1 2" key="1">
    <citation type="journal article" date="2014" name="PLoS Genet.">
        <title>Phylogenetically driven sequencing of extremely halophilic archaea reveals strategies for static and dynamic osmo-response.</title>
        <authorList>
            <person name="Becker E.A."/>
            <person name="Seitzer P.M."/>
            <person name="Tritt A."/>
            <person name="Larsen D."/>
            <person name="Krusor M."/>
            <person name="Yao A.I."/>
            <person name="Wu D."/>
            <person name="Madern D."/>
            <person name="Eisen J.A."/>
            <person name="Darling A.E."/>
            <person name="Facciotti M.T."/>
        </authorList>
    </citation>
    <scope>NUCLEOTIDE SEQUENCE [LARGE SCALE GENOMIC DNA]</scope>
    <source>
        <strain evidence="1 2">DSM 13077</strain>
    </source>
</reference>
<dbReference type="InterPro" id="IPR058463">
    <property type="entry name" value="DUF8150"/>
</dbReference>
<dbReference type="EMBL" id="AOIP01000056">
    <property type="protein sequence ID" value="ELY99591.1"/>
    <property type="molecule type" value="Genomic_DNA"/>
</dbReference>
<dbReference type="Proteomes" id="UP000011591">
    <property type="component" value="Unassembled WGS sequence"/>
</dbReference>
<dbReference type="AlphaFoldDB" id="M0AMN6"/>
<dbReference type="Pfam" id="PF26477">
    <property type="entry name" value="DUF8150"/>
    <property type="match status" value="1"/>
</dbReference>
<keyword evidence="2" id="KW-1185">Reference proteome</keyword>
<organism evidence="1 2">
    <name type="scientific">Natrialba aegyptia DSM 13077</name>
    <dbReference type="NCBI Taxonomy" id="1227491"/>
    <lineage>
        <taxon>Archaea</taxon>
        <taxon>Methanobacteriati</taxon>
        <taxon>Methanobacteriota</taxon>
        <taxon>Stenosarchaea group</taxon>
        <taxon>Halobacteria</taxon>
        <taxon>Halobacteriales</taxon>
        <taxon>Natrialbaceae</taxon>
        <taxon>Natrialba</taxon>
    </lineage>
</organism>
<accession>M0AMN6</accession>
<evidence type="ECO:0000313" key="2">
    <source>
        <dbReference type="Proteomes" id="UP000011591"/>
    </source>
</evidence>
<comment type="caution">
    <text evidence="1">The sequence shown here is derived from an EMBL/GenBank/DDBJ whole genome shotgun (WGS) entry which is preliminary data.</text>
</comment>
<proteinExistence type="predicted"/>
<protein>
    <submittedName>
        <fullName evidence="1">Uncharacterized protein</fullName>
    </submittedName>
</protein>
<dbReference type="PATRIC" id="fig|1227491.4.peg.4027"/>
<evidence type="ECO:0000313" key="1">
    <source>
        <dbReference type="EMBL" id="ELY99591.1"/>
    </source>
</evidence>
<name>M0AMN6_9EURY</name>
<gene>
    <name evidence="1" type="ORF">C480_20009</name>
</gene>
<sequence length="56" mass="6563">MIKRWAEYIRTHDDSEWSRQQNRLIDSQLQSANEMAAAGDTDPVQFAAAQDRLRDR</sequence>